<dbReference type="Proteomes" id="UP000807342">
    <property type="component" value="Unassembled WGS sequence"/>
</dbReference>
<evidence type="ECO:0000313" key="1">
    <source>
        <dbReference type="EMBL" id="KAF9446844.1"/>
    </source>
</evidence>
<dbReference type="AlphaFoldDB" id="A0A9P6C2U6"/>
<dbReference type="OrthoDB" id="3020747at2759"/>
<dbReference type="EMBL" id="MU151226">
    <property type="protein sequence ID" value="KAF9446844.1"/>
    <property type="molecule type" value="Genomic_DNA"/>
</dbReference>
<protein>
    <recommendedName>
        <fullName evidence="3">F-box domain-containing protein</fullName>
    </recommendedName>
</protein>
<gene>
    <name evidence="1" type="ORF">P691DRAFT_803338</name>
</gene>
<evidence type="ECO:0008006" key="3">
    <source>
        <dbReference type="Google" id="ProtNLM"/>
    </source>
</evidence>
<dbReference type="SUPFAM" id="SSF52058">
    <property type="entry name" value="L domain-like"/>
    <property type="match status" value="1"/>
</dbReference>
<name>A0A9P6C2U6_9AGAR</name>
<dbReference type="Gene3D" id="3.80.10.10">
    <property type="entry name" value="Ribonuclease Inhibitor"/>
    <property type="match status" value="1"/>
</dbReference>
<evidence type="ECO:0000313" key="2">
    <source>
        <dbReference type="Proteomes" id="UP000807342"/>
    </source>
</evidence>
<reference evidence="1" key="1">
    <citation type="submission" date="2020-11" db="EMBL/GenBank/DDBJ databases">
        <authorList>
            <consortium name="DOE Joint Genome Institute"/>
            <person name="Ahrendt S."/>
            <person name="Riley R."/>
            <person name="Andreopoulos W."/>
            <person name="Labutti K."/>
            <person name="Pangilinan J."/>
            <person name="Ruiz-Duenas F.J."/>
            <person name="Barrasa J.M."/>
            <person name="Sanchez-Garcia M."/>
            <person name="Camarero S."/>
            <person name="Miyauchi S."/>
            <person name="Serrano A."/>
            <person name="Linde D."/>
            <person name="Babiker R."/>
            <person name="Drula E."/>
            <person name="Ayuso-Fernandez I."/>
            <person name="Pacheco R."/>
            <person name="Padilla G."/>
            <person name="Ferreira P."/>
            <person name="Barriuso J."/>
            <person name="Kellner H."/>
            <person name="Castanera R."/>
            <person name="Alfaro M."/>
            <person name="Ramirez L."/>
            <person name="Pisabarro A.G."/>
            <person name="Kuo A."/>
            <person name="Tritt A."/>
            <person name="Lipzen A."/>
            <person name="He G."/>
            <person name="Yan M."/>
            <person name="Ng V."/>
            <person name="Cullen D."/>
            <person name="Martin F."/>
            <person name="Rosso M.-N."/>
            <person name="Henrissat B."/>
            <person name="Hibbett D."/>
            <person name="Martinez A.T."/>
            <person name="Grigoriev I.V."/>
        </authorList>
    </citation>
    <scope>NUCLEOTIDE SEQUENCE</scope>
    <source>
        <strain evidence="1">MF-IS2</strain>
    </source>
</reference>
<organism evidence="1 2">
    <name type="scientific">Macrolepiota fuliginosa MF-IS2</name>
    <dbReference type="NCBI Taxonomy" id="1400762"/>
    <lineage>
        <taxon>Eukaryota</taxon>
        <taxon>Fungi</taxon>
        <taxon>Dikarya</taxon>
        <taxon>Basidiomycota</taxon>
        <taxon>Agaricomycotina</taxon>
        <taxon>Agaricomycetes</taxon>
        <taxon>Agaricomycetidae</taxon>
        <taxon>Agaricales</taxon>
        <taxon>Agaricineae</taxon>
        <taxon>Agaricaceae</taxon>
        <taxon>Macrolepiota</taxon>
    </lineage>
</organism>
<dbReference type="InterPro" id="IPR032675">
    <property type="entry name" value="LRR_dom_sf"/>
</dbReference>
<accession>A0A9P6C2U6</accession>
<keyword evidence="2" id="KW-1185">Reference proteome</keyword>
<proteinExistence type="predicted"/>
<comment type="caution">
    <text evidence="1">The sequence shown here is derived from an EMBL/GenBank/DDBJ whole genome shotgun (WGS) entry which is preliminary data.</text>
</comment>
<sequence>MPLLWSHLTLTIKRYRTPGLDLLAHHLEHAKDVPFSLHLHFVPPCPTKIIFSHISAVLLRDQNARKLQTLRAECVPLDWVPLFSSLPSLKYLELSGVVKAPGSGGILSLVNFASLHRIDLSAPELTGIQLPWLQIMSVTLRCMTVDICISLLLQCPRLVEFHCYYTRRCGENGQNTVPEVDGLISLEYLEHFTWSYVPDATCAIHYPRLRFPSLRTFQWRSRSFRRPMVDSGEAFALQSLTTHLPPTLSSLHIHYAGSLPNNILDHILGHIASIRVLHLTKCKYTTVIDVISLINRIDLGKQGVCLPLLKKIVIQDPECPPNIQEREKLEAKLASYIIPMFSSRDPEKKKRFSFQIAMSGGLVSKRMRKVYLSLRRDRLAFNVWVDFAMTRSIEGVFEVERQAKERAVATAAQKPETSPNQPEKTIVMTFKGITDAH</sequence>